<dbReference type="Proteomes" id="UP000000628">
    <property type="component" value="Chromosome"/>
</dbReference>
<reference evidence="5 6" key="1">
    <citation type="journal article" date="2009" name="Stand. Genomic Sci.">
        <title>Complete genome sequence of Jonesia denitrificans type strain (Prevot 55134).</title>
        <authorList>
            <person name="Pukall R."/>
            <person name="Gehrich-Schroter G."/>
            <person name="Lapidus A."/>
            <person name="Nolan M."/>
            <person name="Glavina Del Rio T."/>
            <person name="Lucas S."/>
            <person name="Chen F."/>
            <person name="Tice H."/>
            <person name="Pitluck S."/>
            <person name="Cheng J.F."/>
            <person name="Copeland A."/>
            <person name="Saunders E."/>
            <person name="Brettin T."/>
            <person name="Detter J.C."/>
            <person name="Bruce D."/>
            <person name="Goodwin L."/>
            <person name="Pati A."/>
            <person name="Ivanova N."/>
            <person name="Mavromatis K."/>
            <person name="Ovchinnikova G."/>
            <person name="Chen A."/>
            <person name="Palaniappan K."/>
            <person name="Land M."/>
            <person name="Hauser L."/>
            <person name="Chang Y.J."/>
            <person name="Jeffries C.D."/>
            <person name="Chain P."/>
            <person name="Goker M."/>
            <person name="Bristow J."/>
            <person name="Eisen J.A."/>
            <person name="Markowitz V."/>
            <person name="Hugenholtz P."/>
            <person name="Kyrpides N.C."/>
            <person name="Klenk H.P."/>
            <person name="Han C."/>
        </authorList>
    </citation>
    <scope>NUCLEOTIDE SEQUENCE [LARGE SCALE GENOMIC DNA]</scope>
    <source>
        <strain evidence="6">ATCC 14870 / DSM 20603 / BCRC 15368 / CIP 55.134 / JCM 11481 / NBRC 15587 / NCTC 10816 / Prevot 55134</strain>
    </source>
</reference>
<evidence type="ECO:0000256" key="1">
    <source>
        <dbReference type="SAM" id="MobiDB-lite"/>
    </source>
</evidence>
<protein>
    <recommendedName>
        <fullName evidence="7">DUF3048 domain-containing protein</fullName>
    </recommendedName>
</protein>
<feature type="chain" id="PRO_5038610149" description="DUF3048 domain-containing protein" evidence="2">
    <location>
        <begin position="42"/>
        <end position="376"/>
    </location>
</feature>
<dbReference type="AlphaFoldDB" id="C7R0N6"/>
<dbReference type="Pfam" id="PF11258">
    <property type="entry name" value="DUF3048"/>
    <property type="match status" value="1"/>
</dbReference>
<feature type="domain" description="DUF3048" evidence="3">
    <location>
        <begin position="80"/>
        <end position="215"/>
    </location>
</feature>
<dbReference type="InterPro" id="IPR023158">
    <property type="entry name" value="YerB-like_sf"/>
</dbReference>
<evidence type="ECO:0000313" key="5">
    <source>
        <dbReference type="EMBL" id="ACV08193.1"/>
    </source>
</evidence>
<keyword evidence="2" id="KW-0732">Signal</keyword>
<accession>C7R0N6</accession>
<dbReference type="EMBL" id="CP001706">
    <property type="protein sequence ID" value="ACV08193.1"/>
    <property type="molecule type" value="Genomic_DNA"/>
</dbReference>
<dbReference type="HOGENOM" id="CLU_045984_1_0_11"/>
<evidence type="ECO:0000259" key="4">
    <source>
        <dbReference type="Pfam" id="PF17479"/>
    </source>
</evidence>
<dbReference type="Gene3D" id="3.50.90.10">
    <property type="entry name" value="YerB-like"/>
    <property type="match status" value="1"/>
</dbReference>
<keyword evidence="6" id="KW-1185">Reference proteome</keyword>
<dbReference type="eggNOG" id="COG1470">
    <property type="taxonomic scope" value="Bacteria"/>
</dbReference>
<dbReference type="STRING" id="471856.Jden_0529"/>
<evidence type="ECO:0008006" key="7">
    <source>
        <dbReference type="Google" id="ProtNLM"/>
    </source>
</evidence>
<dbReference type="Pfam" id="PF17479">
    <property type="entry name" value="DUF3048_C"/>
    <property type="match status" value="1"/>
</dbReference>
<feature type="region of interest" description="Disordered" evidence="1">
    <location>
        <begin position="49"/>
        <end position="92"/>
    </location>
</feature>
<evidence type="ECO:0000313" key="6">
    <source>
        <dbReference type="Proteomes" id="UP000000628"/>
    </source>
</evidence>
<organism evidence="5 6">
    <name type="scientific">Jonesia denitrificans (strain ATCC 14870 / DSM 20603 / BCRC 15368 / CIP 55.134 / JCM 11481 / NBRC 15587 / NCTC 10816 / Prevot 55134)</name>
    <name type="common">Listeria denitrificans</name>
    <dbReference type="NCBI Taxonomy" id="471856"/>
    <lineage>
        <taxon>Bacteria</taxon>
        <taxon>Bacillati</taxon>
        <taxon>Actinomycetota</taxon>
        <taxon>Actinomycetes</taxon>
        <taxon>Micrococcales</taxon>
        <taxon>Jonesiaceae</taxon>
        <taxon>Jonesia</taxon>
    </lineage>
</organism>
<sequence length="376" mass="39876">MVNVVSPVSRVVGDGRRWRERRVRVQVVSALVAAASMVAVAGCGTTEPAPTVTATATTTPDAQMSKSAPPEPEVTPVWPLTGRETSKDTDRPVVSVKVENSASARPQSGLEDADVVWETIVEFDVSRLIAVFHSRYGRDVGPIRSVRPMDPTVVAPLGGALVYSGGQSGILKLARGMSTVTTIDENNASGSMWRARGRYAPHNLYGDTTKMAGLVGKKYASEPKEQFAFAPDAASATAVTQGRRSNGASLVMSSLSAPSWTWNSDDKTFMRFEGGSAHVSATAGQLSAVNVVVIEAKHIDSGFNAQNNAPVPDYVLTGTGKATVWSHGHVVRGTWHKKKKSSALVLRTTDGDELLLAPGNTWVELLPQGKGTVTVK</sequence>
<proteinExistence type="predicted"/>
<dbReference type="InterPro" id="IPR035328">
    <property type="entry name" value="DUF3048_C"/>
</dbReference>
<evidence type="ECO:0000259" key="3">
    <source>
        <dbReference type="Pfam" id="PF11258"/>
    </source>
</evidence>
<dbReference type="KEGG" id="jde:Jden_0529"/>
<dbReference type="SUPFAM" id="SSF159774">
    <property type="entry name" value="YerB-like"/>
    <property type="match status" value="1"/>
</dbReference>
<feature type="signal peptide" evidence="2">
    <location>
        <begin position="1"/>
        <end position="41"/>
    </location>
</feature>
<gene>
    <name evidence="5" type="ordered locus">Jden_0529</name>
</gene>
<feature type="compositionally biased region" description="Low complexity" evidence="1">
    <location>
        <begin position="49"/>
        <end position="60"/>
    </location>
</feature>
<dbReference type="InterPro" id="IPR021416">
    <property type="entry name" value="DUF3048_N"/>
</dbReference>
<name>C7R0N6_JONDD</name>
<evidence type="ECO:0000256" key="2">
    <source>
        <dbReference type="SAM" id="SignalP"/>
    </source>
</evidence>
<feature type="domain" description="DUF3048" evidence="4">
    <location>
        <begin position="252"/>
        <end position="363"/>
    </location>
</feature>